<dbReference type="EMBL" id="JAGHKP010000001">
    <property type="protein sequence ID" value="MBO9152034.1"/>
    <property type="molecule type" value="Genomic_DNA"/>
</dbReference>
<gene>
    <name evidence="2" type="ORF">J7I43_07425</name>
</gene>
<dbReference type="Gene3D" id="2.60.120.590">
    <property type="entry name" value="Alpha-ketoglutarate-dependent dioxygenase AlkB-like"/>
    <property type="match status" value="1"/>
</dbReference>
<dbReference type="InterPro" id="IPR032857">
    <property type="entry name" value="ALKBH4"/>
</dbReference>
<name>A0ABS3YD48_9BACT</name>
<dbReference type="SUPFAM" id="SSF51197">
    <property type="entry name" value="Clavaminate synthase-like"/>
    <property type="match status" value="1"/>
</dbReference>
<dbReference type="PROSITE" id="PS51471">
    <property type="entry name" value="FE2OG_OXY"/>
    <property type="match status" value="1"/>
</dbReference>
<dbReference type="Pfam" id="PF13532">
    <property type="entry name" value="2OG-FeII_Oxy_2"/>
    <property type="match status" value="1"/>
</dbReference>
<dbReference type="PANTHER" id="PTHR12463">
    <property type="entry name" value="OXYGENASE-RELATED"/>
    <property type="match status" value="1"/>
</dbReference>
<feature type="domain" description="Fe2OG dioxygenase" evidence="1">
    <location>
        <begin position="100"/>
        <end position="193"/>
    </location>
</feature>
<accession>A0ABS3YD48</accession>
<evidence type="ECO:0000313" key="2">
    <source>
        <dbReference type="EMBL" id="MBO9152034.1"/>
    </source>
</evidence>
<keyword evidence="2" id="KW-0223">Dioxygenase</keyword>
<reference evidence="3" key="1">
    <citation type="submission" date="2021-03" db="EMBL/GenBank/DDBJ databases">
        <title>Assistant Professor.</title>
        <authorList>
            <person name="Huq M.A."/>
        </authorList>
    </citation>
    <scope>NUCLEOTIDE SEQUENCE [LARGE SCALE GENOMIC DNA]</scope>
    <source>
        <strain evidence="3">MAH-28</strain>
    </source>
</reference>
<organism evidence="2 3">
    <name type="scientific">Chitinophaga chungangae</name>
    <dbReference type="NCBI Taxonomy" id="2821488"/>
    <lineage>
        <taxon>Bacteria</taxon>
        <taxon>Pseudomonadati</taxon>
        <taxon>Bacteroidota</taxon>
        <taxon>Chitinophagia</taxon>
        <taxon>Chitinophagales</taxon>
        <taxon>Chitinophagaceae</taxon>
        <taxon>Chitinophaga</taxon>
    </lineage>
</organism>
<keyword evidence="2" id="KW-0560">Oxidoreductase</keyword>
<keyword evidence="3" id="KW-1185">Reference proteome</keyword>
<dbReference type="Proteomes" id="UP000679126">
    <property type="component" value="Unassembled WGS sequence"/>
</dbReference>
<dbReference type="RefSeq" id="WP_209144797.1">
    <property type="nucleotide sequence ID" value="NZ_JAGHKP010000001.1"/>
</dbReference>
<dbReference type="GO" id="GO:0051213">
    <property type="term" value="F:dioxygenase activity"/>
    <property type="evidence" value="ECO:0007669"/>
    <property type="project" value="UniProtKB-KW"/>
</dbReference>
<proteinExistence type="predicted"/>
<dbReference type="InterPro" id="IPR037151">
    <property type="entry name" value="AlkB-like_sf"/>
</dbReference>
<dbReference type="PANTHER" id="PTHR12463:SF1">
    <property type="entry name" value="2-OXOGLUTARATE AND FE-DEPENDENT OXYGENASE FAMILY PROTEIN"/>
    <property type="match status" value="1"/>
</dbReference>
<dbReference type="InterPro" id="IPR027450">
    <property type="entry name" value="AlkB-like"/>
</dbReference>
<protein>
    <submittedName>
        <fullName evidence="2">Alpha-ketoglutarate-dependent dioxygenase AlkB</fullName>
    </submittedName>
</protein>
<evidence type="ECO:0000259" key="1">
    <source>
        <dbReference type="PROSITE" id="PS51471"/>
    </source>
</evidence>
<sequence>MAQLWHGLGMLTLFDIPLDYPPGFLYFPGFISEKEETSLVETIAALELHTFMFQGYAAKRKTASFGFDYSFKDKHLKKGRPIPETFSWLIEKVARAAQVSPEEVLELLVTEYPPGAVINWHRDAPPFNMVAGISLLSDCSFRLRPHEEKRPLFSFPVERRSLYIMAGEARALWQHSIAPVQQLRYSITLRTVKNSEND</sequence>
<dbReference type="InterPro" id="IPR005123">
    <property type="entry name" value="Oxoglu/Fe-dep_dioxygenase_dom"/>
</dbReference>
<evidence type="ECO:0000313" key="3">
    <source>
        <dbReference type="Proteomes" id="UP000679126"/>
    </source>
</evidence>
<comment type="caution">
    <text evidence="2">The sequence shown here is derived from an EMBL/GenBank/DDBJ whole genome shotgun (WGS) entry which is preliminary data.</text>
</comment>